<dbReference type="GO" id="GO:0008233">
    <property type="term" value="F:peptidase activity"/>
    <property type="evidence" value="ECO:0007669"/>
    <property type="project" value="UniProtKB-KW"/>
</dbReference>
<dbReference type="GO" id="GO:0106300">
    <property type="term" value="P:protein-DNA covalent cross-linking repair"/>
    <property type="evidence" value="ECO:0007669"/>
    <property type="project" value="InterPro"/>
</dbReference>
<dbReference type="GO" id="GO:0003697">
    <property type="term" value="F:single-stranded DNA binding"/>
    <property type="evidence" value="ECO:0007669"/>
    <property type="project" value="InterPro"/>
</dbReference>
<dbReference type="FunCoup" id="A0A1Y5SK24">
    <property type="interactions" value="278"/>
</dbReference>
<keyword evidence="6" id="KW-0238">DNA-binding</keyword>
<keyword evidence="5" id="KW-0190">Covalent protein-DNA linkage</keyword>
<dbReference type="EMBL" id="FWFR01000001">
    <property type="protein sequence ID" value="SLN39670.1"/>
    <property type="molecule type" value="Genomic_DNA"/>
</dbReference>
<dbReference type="OrthoDB" id="9782620at2"/>
<dbReference type="InParanoid" id="A0A1Y5SK24"/>
<dbReference type="Pfam" id="PF02586">
    <property type="entry name" value="SRAP"/>
    <property type="match status" value="1"/>
</dbReference>
<name>A0A1Y5SK24_9PROT</name>
<evidence type="ECO:0000256" key="2">
    <source>
        <dbReference type="ARBA" id="ARBA00022670"/>
    </source>
</evidence>
<evidence type="ECO:0000256" key="4">
    <source>
        <dbReference type="ARBA" id="ARBA00022801"/>
    </source>
</evidence>
<reference evidence="9 10" key="1">
    <citation type="submission" date="2017-03" db="EMBL/GenBank/DDBJ databases">
        <authorList>
            <person name="Afonso C.L."/>
            <person name="Miller P.J."/>
            <person name="Scott M.A."/>
            <person name="Spackman E."/>
            <person name="Goraichik I."/>
            <person name="Dimitrov K.M."/>
            <person name="Suarez D.L."/>
            <person name="Swayne D.E."/>
        </authorList>
    </citation>
    <scope>NUCLEOTIDE SEQUENCE [LARGE SCALE GENOMIC DNA]</scope>
    <source>
        <strain evidence="9 10">CECT 7691</strain>
    </source>
</reference>
<evidence type="ECO:0000256" key="6">
    <source>
        <dbReference type="ARBA" id="ARBA00023125"/>
    </source>
</evidence>
<evidence type="ECO:0000313" key="10">
    <source>
        <dbReference type="Proteomes" id="UP000193200"/>
    </source>
</evidence>
<evidence type="ECO:0000256" key="1">
    <source>
        <dbReference type="ARBA" id="ARBA00008136"/>
    </source>
</evidence>
<dbReference type="InterPro" id="IPR036590">
    <property type="entry name" value="SRAP-like"/>
</dbReference>
<keyword evidence="4 8" id="KW-0378">Hydrolase</keyword>
<protein>
    <recommendedName>
        <fullName evidence="8">Abasic site processing protein</fullName>
        <ecNumber evidence="8">3.4.-.-</ecNumber>
    </recommendedName>
</protein>
<comment type="similarity">
    <text evidence="1 8">Belongs to the SOS response-associated peptidase family.</text>
</comment>
<dbReference type="Proteomes" id="UP000193200">
    <property type="component" value="Unassembled WGS sequence"/>
</dbReference>
<evidence type="ECO:0000256" key="3">
    <source>
        <dbReference type="ARBA" id="ARBA00022763"/>
    </source>
</evidence>
<proteinExistence type="inferred from homology"/>
<gene>
    <name evidence="9" type="primary">yedK</name>
    <name evidence="9" type="ORF">OCH7691_01659</name>
</gene>
<dbReference type="EC" id="3.4.-.-" evidence="8"/>
<dbReference type="AlphaFoldDB" id="A0A1Y5SK24"/>
<dbReference type="PANTHER" id="PTHR13604">
    <property type="entry name" value="DC12-RELATED"/>
    <property type="match status" value="1"/>
</dbReference>
<organism evidence="9 10">
    <name type="scientific">Oceanibacterium hippocampi</name>
    <dbReference type="NCBI Taxonomy" id="745714"/>
    <lineage>
        <taxon>Bacteria</taxon>
        <taxon>Pseudomonadati</taxon>
        <taxon>Pseudomonadota</taxon>
        <taxon>Alphaproteobacteria</taxon>
        <taxon>Sneathiellales</taxon>
        <taxon>Sneathiellaceae</taxon>
        <taxon>Oceanibacterium</taxon>
    </lineage>
</organism>
<evidence type="ECO:0000256" key="7">
    <source>
        <dbReference type="ARBA" id="ARBA00023239"/>
    </source>
</evidence>
<dbReference type="SUPFAM" id="SSF143081">
    <property type="entry name" value="BB1717-like"/>
    <property type="match status" value="1"/>
</dbReference>
<keyword evidence="10" id="KW-1185">Reference proteome</keyword>
<dbReference type="RefSeq" id="WP_085882862.1">
    <property type="nucleotide sequence ID" value="NZ_FWFR01000001.1"/>
</dbReference>
<dbReference type="GO" id="GO:0016829">
    <property type="term" value="F:lyase activity"/>
    <property type="evidence" value="ECO:0007669"/>
    <property type="project" value="UniProtKB-KW"/>
</dbReference>
<dbReference type="GO" id="GO:0006508">
    <property type="term" value="P:proteolysis"/>
    <property type="evidence" value="ECO:0007669"/>
    <property type="project" value="UniProtKB-KW"/>
</dbReference>
<dbReference type="Gene3D" id="3.90.1680.10">
    <property type="entry name" value="SOS response associated peptidase-like"/>
    <property type="match status" value="1"/>
</dbReference>
<accession>A0A1Y5SK24</accession>
<dbReference type="InterPro" id="IPR003738">
    <property type="entry name" value="SRAP"/>
</dbReference>
<keyword evidence="7" id="KW-0456">Lyase</keyword>
<keyword evidence="3" id="KW-0227">DNA damage</keyword>
<keyword evidence="2 8" id="KW-0645">Protease</keyword>
<evidence type="ECO:0000256" key="5">
    <source>
        <dbReference type="ARBA" id="ARBA00023124"/>
    </source>
</evidence>
<sequence>MCGRYSLTSPTEAMRQLFGFSGMPNVGPRYNIAPTQTAPVIRSGENGTPELVTMRWGLIPSWARDDGIAAHTINARAETVAEKPSFRSAYRQRRCLVPADAFYEWEKTPDGKQPWRIGIRDFKLFAFAGLWESWRAPDGETILTYTIITTTANERIRDIHPRMPVILAPGLYRTWLRGIADAEALQPWPATETECHRIDRAIGNVRNDHPGLIEPIKPAGTLF</sequence>
<evidence type="ECO:0000313" key="9">
    <source>
        <dbReference type="EMBL" id="SLN39670.1"/>
    </source>
</evidence>
<evidence type="ECO:0000256" key="8">
    <source>
        <dbReference type="RuleBase" id="RU364100"/>
    </source>
</evidence>
<dbReference type="PANTHER" id="PTHR13604:SF0">
    <property type="entry name" value="ABASIC SITE PROCESSING PROTEIN HMCES"/>
    <property type="match status" value="1"/>
</dbReference>